<evidence type="ECO:0000313" key="7">
    <source>
        <dbReference type="EMBL" id="CCK72903.1"/>
    </source>
</evidence>
<dbReference type="RefSeq" id="XP_022467147.1">
    <property type="nucleotide sequence ID" value="XM_022610898.1"/>
</dbReference>
<dbReference type="GO" id="GO:0005634">
    <property type="term" value="C:nucleus"/>
    <property type="evidence" value="ECO:0007669"/>
    <property type="project" value="UniProtKB-SubCell"/>
</dbReference>
<dbReference type="STRING" id="1071383.J7RSK7"/>
<keyword evidence="1 4" id="KW-0238">DNA-binding</keyword>
<gene>
    <name evidence="7" type="primary">KNAG0M00500</name>
    <name evidence="7" type="ordered locus">KNAG_0M00500</name>
</gene>
<dbReference type="GO" id="GO:0006355">
    <property type="term" value="P:regulation of DNA-templated transcription"/>
    <property type="evidence" value="ECO:0007669"/>
    <property type="project" value="InterPro"/>
</dbReference>
<evidence type="ECO:0000313" key="8">
    <source>
        <dbReference type="Proteomes" id="UP000006310"/>
    </source>
</evidence>
<reference evidence="7 8" key="1">
    <citation type="journal article" date="2011" name="Proc. Natl. Acad. Sci. U.S.A.">
        <title>Evolutionary erosion of yeast sex chromosomes by mating-type switching accidents.</title>
        <authorList>
            <person name="Gordon J.L."/>
            <person name="Armisen D."/>
            <person name="Proux-Wera E."/>
            <person name="Oheigeartaigh S.S."/>
            <person name="Byrne K.P."/>
            <person name="Wolfe K.H."/>
        </authorList>
    </citation>
    <scope>NUCLEOTIDE SEQUENCE [LARGE SCALE GENOMIC DNA]</scope>
    <source>
        <strain evidence="8">ATCC MYA-139 / BCRC 22969 / CBS 8797 / CCRC 22969 / KCTC 17520 / NBRC 10181 / NCYC 3082</strain>
    </source>
</reference>
<evidence type="ECO:0000256" key="2">
    <source>
        <dbReference type="ARBA" id="ARBA00023155"/>
    </source>
</evidence>
<keyword evidence="2 4" id="KW-0371">Homeobox</keyword>
<comment type="subcellular location">
    <subcellularLocation>
        <location evidence="4">Nucleus</location>
    </subcellularLocation>
</comment>
<evidence type="ECO:0000256" key="3">
    <source>
        <dbReference type="ARBA" id="ARBA00023242"/>
    </source>
</evidence>
<feature type="domain" description="Homeobox" evidence="6">
    <location>
        <begin position="174"/>
        <end position="237"/>
    </location>
</feature>
<dbReference type="GO" id="GO:0003677">
    <property type="term" value="F:DNA binding"/>
    <property type="evidence" value="ECO:0007669"/>
    <property type="project" value="UniProtKB-UniRule"/>
</dbReference>
<dbReference type="EMBL" id="HE978326">
    <property type="protein sequence ID" value="CCK72903.1"/>
    <property type="molecule type" value="Genomic_DNA"/>
</dbReference>
<dbReference type="SUPFAM" id="SSF46689">
    <property type="entry name" value="Homeodomain-like"/>
    <property type="match status" value="1"/>
</dbReference>
<dbReference type="eggNOG" id="KOG0773">
    <property type="taxonomic scope" value="Eukaryota"/>
</dbReference>
<sequence length="298" mass="33734">MCQKHGVRVRKRSQQHTCFIALVSRTPTAAEWPFLCLCAIRAHALQAHTPVLTPFPLAHRFRPQHTFARLLAGWLTQMFNQVRLPPIKTLLDSIERDPDTGNVIPSVVPSVVPRPVLKPTLSQFTPLQGGSKQAVVQLPRPPAVDQGTHPRPGPVPSPQQQQQRGEKCGGSSGRDRKQSRYNLPKDTVLILNRWLLDHLHNPYPTSQEKRELLIKTGLSKIQLSNWFINVRRRKVFSDYYSLANSSDGAAVDPRNIPHRVSDDHQGKEFIQGGVKMPTTRRKKLLDRLNELKKNTRGI</sequence>
<organism evidence="7 8">
    <name type="scientific">Huiozyma naganishii (strain ATCC MYA-139 / BCRC 22969 / CBS 8797 / KCTC 17520 / NBRC 10181 / NCYC 3082 / Yp74L-3)</name>
    <name type="common">Yeast</name>
    <name type="synonym">Kazachstania naganishii</name>
    <dbReference type="NCBI Taxonomy" id="1071383"/>
    <lineage>
        <taxon>Eukaryota</taxon>
        <taxon>Fungi</taxon>
        <taxon>Dikarya</taxon>
        <taxon>Ascomycota</taxon>
        <taxon>Saccharomycotina</taxon>
        <taxon>Saccharomycetes</taxon>
        <taxon>Saccharomycetales</taxon>
        <taxon>Saccharomycetaceae</taxon>
        <taxon>Huiozyma</taxon>
    </lineage>
</organism>
<protein>
    <recommendedName>
        <fullName evidence="6">Homeobox domain-containing protein</fullName>
    </recommendedName>
</protein>
<dbReference type="Pfam" id="PF05920">
    <property type="entry name" value="Homeobox_KN"/>
    <property type="match status" value="1"/>
</dbReference>
<dbReference type="InterPro" id="IPR001356">
    <property type="entry name" value="HD"/>
</dbReference>
<dbReference type="AlphaFoldDB" id="J7RSK7"/>
<reference evidence="8" key="2">
    <citation type="submission" date="2012-08" db="EMBL/GenBank/DDBJ databases">
        <title>Genome sequence of Kazachstania naganishii.</title>
        <authorList>
            <person name="Gordon J.L."/>
            <person name="Armisen D."/>
            <person name="Proux-Wera E."/>
            <person name="OhEigeartaigh S.S."/>
            <person name="Byrne K.P."/>
            <person name="Wolfe K.H."/>
        </authorList>
    </citation>
    <scope>NUCLEOTIDE SEQUENCE [LARGE SCALE GENOMIC DNA]</scope>
    <source>
        <strain evidence="8">ATCC MYA-139 / BCRC 22969 / CBS 8797 / CCRC 22969 / KCTC 17520 / NBRC 10181 / NCYC 3082</strain>
    </source>
</reference>
<evidence type="ECO:0000259" key="6">
    <source>
        <dbReference type="PROSITE" id="PS50071"/>
    </source>
</evidence>
<dbReference type="PANTHER" id="PTHR11850">
    <property type="entry name" value="HOMEOBOX PROTEIN TRANSCRIPTION FACTORS"/>
    <property type="match status" value="1"/>
</dbReference>
<dbReference type="Proteomes" id="UP000006310">
    <property type="component" value="Chromosome 13"/>
</dbReference>
<evidence type="ECO:0000256" key="1">
    <source>
        <dbReference type="ARBA" id="ARBA00023125"/>
    </source>
</evidence>
<dbReference type="InterPro" id="IPR008422">
    <property type="entry name" value="KN_HD"/>
</dbReference>
<proteinExistence type="predicted"/>
<feature type="DNA-binding region" description="Homeobox" evidence="4">
    <location>
        <begin position="176"/>
        <end position="238"/>
    </location>
</feature>
<keyword evidence="3 4" id="KW-0539">Nucleus</keyword>
<accession>J7RSK7</accession>
<dbReference type="PROSITE" id="PS50071">
    <property type="entry name" value="HOMEOBOX_2"/>
    <property type="match status" value="1"/>
</dbReference>
<feature type="region of interest" description="Disordered" evidence="5">
    <location>
        <begin position="141"/>
        <end position="182"/>
    </location>
</feature>
<dbReference type="InterPro" id="IPR009057">
    <property type="entry name" value="Homeodomain-like_sf"/>
</dbReference>
<dbReference type="GeneID" id="34528683"/>
<dbReference type="InterPro" id="IPR050224">
    <property type="entry name" value="TALE_homeobox"/>
</dbReference>
<dbReference type="CDD" id="cd00086">
    <property type="entry name" value="homeodomain"/>
    <property type="match status" value="1"/>
</dbReference>
<evidence type="ECO:0000256" key="4">
    <source>
        <dbReference type="PROSITE-ProRule" id="PRU00108"/>
    </source>
</evidence>
<dbReference type="SMART" id="SM00389">
    <property type="entry name" value="HOX"/>
    <property type="match status" value="1"/>
</dbReference>
<keyword evidence="8" id="KW-1185">Reference proteome</keyword>
<dbReference type="HOGENOM" id="CLU_934025_0_0_1"/>
<evidence type="ECO:0000256" key="5">
    <source>
        <dbReference type="SAM" id="MobiDB-lite"/>
    </source>
</evidence>
<name>J7RSK7_HUIN7</name>
<dbReference type="OrthoDB" id="10056939at2759"/>
<dbReference type="KEGG" id="kng:KNAG_0M00500"/>
<dbReference type="Gene3D" id="1.10.10.60">
    <property type="entry name" value="Homeodomain-like"/>
    <property type="match status" value="1"/>
</dbReference>